<feature type="region of interest" description="Disordered" evidence="15">
    <location>
        <begin position="515"/>
        <end position="541"/>
    </location>
</feature>
<dbReference type="RefSeq" id="WP_184241107.1">
    <property type="nucleotide sequence ID" value="NZ_JACHNA010000001.1"/>
</dbReference>
<dbReference type="InterPro" id="IPR015890">
    <property type="entry name" value="Chorismate_C"/>
</dbReference>
<evidence type="ECO:0000256" key="9">
    <source>
        <dbReference type="ARBA" id="ARBA00022822"/>
    </source>
</evidence>
<comment type="function">
    <text evidence="13">Part of a heterotetrameric complex that catalyzes the two-step biosynthesis of anthranilate, an intermediate in the biosynthesis of L-tryptophan. In the first step, the glutamine-binding beta subunit (TrpG) of anthranilate synthase (AS) provides the glutamine amidotransferase activity which generates ammonia as a substrate that, along with chorismate, is used in the second step, catalyzed by the large alpha subunit of AS (TrpE) to produce anthranilate. In the absence of TrpG, TrpE can synthesize anthranilate directly from chorismate and high concentrations of ammonia.</text>
</comment>
<comment type="similarity">
    <text evidence="3">Belongs to the anthranilate synthase component I family.</text>
</comment>
<dbReference type="InterPro" id="IPR019999">
    <property type="entry name" value="Anth_synth_I-like"/>
</dbReference>
<evidence type="ECO:0000256" key="14">
    <source>
        <dbReference type="ARBA" id="ARBA00047683"/>
    </source>
</evidence>
<evidence type="ECO:0000256" key="13">
    <source>
        <dbReference type="ARBA" id="ARBA00025634"/>
    </source>
</evidence>
<evidence type="ECO:0000256" key="15">
    <source>
        <dbReference type="SAM" id="MobiDB-lite"/>
    </source>
</evidence>
<dbReference type="SUPFAM" id="SSF56322">
    <property type="entry name" value="ADC synthase"/>
    <property type="match status" value="1"/>
</dbReference>
<keyword evidence="11" id="KW-0057">Aromatic amino acid biosynthesis</keyword>
<comment type="subunit">
    <text evidence="4">Heterotetramer consisting of two non-identical subunits: a beta subunit (TrpG) and a large alpha subunit (TrpE).</text>
</comment>
<evidence type="ECO:0000259" key="17">
    <source>
        <dbReference type="Pfam" id="PF04715"/>
    </source>
</evidence>
<keyword evidence="19" id="KW-1185">Reference proteome</keyword>
<comment type="catalytic activity">
    <reaction evidence="14">
        <text>chorismate + L-glutamine = anthranilate + pyruvate + L-glutamate + H(+)</text>
        <dbReference type="Rhea" id="RHEA:21732"/>
        <dbReference type="ChEBI" id="CHEBI:15361"/>
        <dbReference type="ChEBI" id="CHEBI:15378"/>
        <dbReference type="ChEBI" id="CHEBI:16567"/>
        <dbReference type="ChEBI" id="CHEBI:29748"/>
        <dbReference type="ChEBI" id="CHEBI:29985"/>
        <dbReference type="ChEBI" id="CHEBI:58359"/>
        <dbReference type="EC" id="4.1.3.27"/>
    </reaction>
</comment>
<evidence type="ECO:0000256" key="2">
    <source>
        <dbReference type="ARBA" id="ARBA00004873"/>
    </source>
</evidence>
<dbReference type="Pfam" id="PF04715">
    <property type="entry name" value="Anth_synt_I_N"/>
    <property type="match status" value="1"/>
</dbReference>
<keyword evidence="7" id="KW-0028">Amino-acid biosynthesis</keyword>
<dbReference type="PRINTS" id="PR00095">
    <property type="entry name" value="ANTSNTHASEI"/>
</dbReference>
<keyword evidence="12 18" id="KW-0456">Lyase</keyword>
<evidence type="ECO:0000256" key="10">
    <source>
        <dbReference type="ARBA" id="ARBA00022842"/>
    </source>
</evidence>
<dbReference type="PANTHER" id="PTHR11236">
    <property type="entry name" value="AMINOBENZOATE/ANTHRANILATE SYNTHASE"/>
    <property type="match status" value="1"/>
</dbReference>
<protein>
    <recommendedName>
        <fullName evidence="6">Anthranilate synthase component 1</fullName>
        <ecNumber evidence="5">4.1.3.27</ecNumber>
    </recommendedName>
</protein>
<dbReference type="InterPro" id="IPR005801">
    <property type="entry name" value="ADC_synthase"/>
</dbReference>
<comment type="pathway">
    <text evidence="2">Amino-acid biosynthesis; L-tryptophan biosynthesis; L-tryptophan from chorismate: step 1/5.</text>
</comment>
<dbReference type="GO" id="GO:0004049">
    <property type="term" value="F:anthranilate synthase activity"/>
    <property type="evidence" value="ECO:0007669"/>
    <property type="project" value="UniProtKB-EC"/>
</dbReference>
<dbReference type="Gene3D" id="3.60.120.10">
    <property type="entry name" value="Anthranilate synthase"/>
    <property type="match status" value="1"/>
</dbReference>
<reference evidence="18 19" key="1">
    <citation type="submission" date="2020-08" db="EMBL/GenBank/DDBJ databases">
        <title>Sequencing the genomes of 1000 actinobacteria strains.</title>
        <authorList>
            <person name="Klenk H.-P."/>
        </authorList>
    </citation>
    <scope>NUCLEOTIDE SEQUENCE [LARGE SCALE GENOMIC DNA]</scope>
    <source>
        <strain evidence="18 19">DSM 23974</strain>
    </source>
</reference>
<dbReference type="Pfam" id="PF00425">
    <property type="entry name" value="Chorismate_bind"/>
    <property type="match status" value="1"/>
</dbReference>
<dbReference type="EMBL" id="JACHNA010000001">
    <property type="protein sequence ID" value="MBB4735165.1"/>
    <property type="molecule type" value="Genomic_DNA"/>
</dbReference>
<sequence length="541" mass="57320">MPEDRPTAAVRPTRAGFAALAARARVVPVVRTVLADGLTPLGMYRRLGGGAAGTFLMESAASDGAWSRYSFVGVRSAATLTAVGDRAHWQGEVPAGLPVEGDVMDVLAQTLATLGTGVRESVGHGLPHLVSGLAGFLGWDVVRHFERLEHPPQDELELPRLAMNLLTDLAVHDAADGTVTLIANAVDLDGRSSGVDRAYEEAVARLDRMAADLAQPQPEPVGVVPERWLRAGTDEVAAEATDAWGEEGFRAAVGLAQRAIRDGEVFQAVVSRRFSVQTGADGEQVYRVLRMLNPSPYMYLFTFATPAGEPYQIVGSSPEALVTVKDRHVVTHPIAGTRRRGATPDEDARLGEGLRADEKERAEHLMLVDLARNDLARVCEPGSVQVSRFMELEAFSHVLHLVSHVEGDLAAGATALDALGATFPAGTLSGAPKPRALRLLDEWEPTSRGPYGGVVGYFDLAGSMDMAINIRSTTLHRGRAHVQAGAGVVADSVPQAEADETVSKASAPLRAVLTAEQMTTSADESAGPAGRGDAHDRKETA</sequence>
<keyword evidence="8" id="KW-0479">Metal-binding</keyword>
<evidence type="ECO:0000256" key="5">
    <source>
        <dbReference type="ARBA" id="ARBA00012266"/>
    </source>
</evidence>
<evidence type="ECO:0000313" key="19">
    <source>
        <dbReference type="Proteomes" id="UP000540191"/>
    </source>
</evidence>
<dbReference type="GO" id="GO:0046872">
    <property type="term" value="F:metal ion binding"/>
    <property type="evidence" value="ECO:0007669"/>
    <property type="project" value="UniProtKB-KW"/>
</dbReference>
<gene>
    <name evidence="18" type="ORF">HDA30_000673</name>
</gene>
<comment type="caution">
    <text evidence="18">The sequence shown here is derived from an EMBL/GenBank/DDBJ whole genome shotgun (WGS) entry which is preliminary data.</text>
</comment>
<evidence type="ECO:0000256" key="4">
    <source>
        <dbReference type="ARBA" id="ARBA00011575"/>
    </source>
</evidence>
<comment type="cofactor">
    <cofactor evidence="1">
        <name>Mg(2+)</name>
        <dbReference type="ChEBI" id="CHEBI:18420"/>
    </cofactor>
</comment>
<dbReference type="InterPro" id="IPR006805">
    <property type="entry name" value="Anth_synth_I_N"/>
</dbReference>
<accession>A0A7W7M2W1</accession>
<proteinExistence type="inferred from homology"/>
<evidence type="ECO:0000259" key="16">
    <source>
        <dbReference type="Pfam" id="PF00425"/>
    </source>
</evidence>
<keyword evidence="9" id="KW-0822">Tryptophan biosynthesis</keyword>
<name>A0A7W7M2W1_9MICC</name>
<evidence type="ECO:0000313" key="18">
    <source>
        <dbReference type="EMBL" id="MBB4735165.1"/>
    </source>
</evidence>
<organism evidence="18 19">
    <name type="scientific">Micrococcus cohnii</name>
    <dbReference type="NCBI Taxonomy" id="993416"/>
    <lineage>
        <taxon>Bacteria</taxon>
        <taxon>Bacillati</taxon>
        <taxon>Actinomycetota</taxon>
        <taxon>Actinomycetes</taxon>
        <taxon>Micrococcales</taxon>
        <taxon>Micrococcaceae</taxon>
        <taxon>Micrococcus</taxon>
    </lineage>
</organism>
<dbReference type="Proteomes" id="UP000540191">
    <property type="component" value="Unassembled WGS sequence"/>
</dbReference>
<evidence type="ECO:0000256" key="11">
    <source>
        <dbReference type="ARBA" id="ARBA00023141"/>
    </source>
</evidence>
<evidence type="ECO:0000256" key="8">
    <source>
        <dbReference type="ARBA" id="ARBA00022723"/>
    </source>
</evidence>
<dbReference type="EC" id="4.1.3.27" evidence="5"/>
<keyword evidence="10" id="KW-0460">Magnesium</keyword>
<evidence type="ECO:0000256" key="1">
    <source>
        <dbReference type="ARBA" id="ARBA00001946"/>
    </source>
</evidence>
<feature type="domain" description="Chorismate-utilising enzyme C-terminal" evidence="16">
    <location>
        <begin position="246"/>
        <end position="504"/>
    </location>
</feature>
<dbReference type="PANTHER" id="PTHR11236:SF46">
    <property type="entry name" value="ANTHRANILATE SYNTHASE COMPONENT 1"/>
    <property type="match status" value="1"/>
</dbReference>
<evidence type="ECO:0000256" key="12">
    <source>
        <dbReference type="ARBA" id="ARBA00023239"/>
    </source>
</evidence>
<dbReference type="AlphaFoldDB" id="A0A7W7M2W1"/>
<dbReference type="GO" id="GO:0000162">
    <property type="term" value="P:L-tryptophan biosynthetic process"/>
    <property type="evidence" value="ECO:0007669"/>
    <property type="project" value="UniProtKB-KW"/>
</dbReference>
<evidence type="ECO:0000256" key="3">
    <source>
        <dbReference type="ARBA" id="ARBA00009562"/>
    </source>
</evidence>
<evidence type="ECO:0000256" key="7">
    <source>
        <dbReference type="ARBA" id="ARBA00022605"/>
    </source>
</evidence>
<evidence type="ECO:0000256" key="6">
    <source>
        <dbReference type="ARBA" id="ARBA00020653"/>
    </source>
</evidence>
<feature type="domain" description="Anthranilate synthase component I N-terminal" evidence="17">
    <location>
        <begin position="36"/>
        <end position="181"/>
    </location>
</feature>
<feature type="compositionally biased region" description="Basic and acidic residues" evidence="15">
    <location>
        <begin position="532"/>
        <end position="541"/>
    </location>
</feature>